<dbReference type="Pfam" id="PF22590">
    <property type="entry name" value="Cas3-like_C_2"/>
    <property type="match status" value="1"/>
</dbReference>
<dbReference type="InterPro" id="IPR014001">
    <property type="entry name" value="Helicase_ATP-bd"/>
</dbReference>
<evidence type="ECO:0000256" key="9">
    <source>
        <dbReference type="ARBA" id="ARBA00023118"/>
    </source>
</evidence>
<dbReference type="GO" id="GO:0046872">
    <property type="term" value="F:metal ion binding"/>
    <property type="evidence" value="ECO:0007669"/>
    <property type="project" value="UniProtKB-KW"/>
</dbReference>
<proteinExistence type="inferred from homology"/>
<dbReference type="GO" id="GO:0051607">
    <property type="term" value="P:defense response to virus"/>
    <property type="evidence" value="ECO:0007669"/>
    <property type="project" value="UniProtKB-KW"/>
</dbReference>
<evidence type="ECO:0000259" key="10">
    <source>
        <dbReference type="PROSITE" id="PS51192"/>
    </source>
</evidence>
<keyword evidence="6" id="KW-0378">Hydrolase</keyword>
<dbReference type="InterPro" id="IPR006474">
    <property type="entry name" value="Helicase_Cas3_CRISPR-ass_core"/>
</dbReference>
<evidence type="ECO:0000259" key="11">
    <source>
        <dbReference type="PROSITE" id="PS51194"/>
    </source>
</evidence>
<feature type="domain" description="Helicase ATP-binding" evidence="10">
    <location>
        <begin position="255"/>
        <end position="443"/>
    </location>
</feature>
<organism evidence="13 14">
    <name type="scientific">Shimazuella alba</name>
    <dbReference type="NCBI Taxonomy" id="2690964"/>
    <lineage>
        <taxon>Bacteria</taxon>
        <taxon>Bacillati</taxon>
        <taxon>Bacillota</taxon>
        <taxon>Bacilli</taxon>
        <taxon>Bacillales</taxon>
        <taxon>Thermoactinomycetaceae</taxon>
        <taxon>Shimazuella</taxon>
    </lineage>
</organism>
<sequence length="800" mass="91743">MDSIAHIRKKDKQVQTVEQHLLEAKELAEEYGEKLGIRHVTGLAGLLHDLGKYTTQFRDYIFKAVHHPDYAPRRGSVDHSTAGGRLLYEYFHKPDQPFYMMLAEIVGNAIFSHHSYLKDFITPDLESDFLKRAEKPLDEFEQTKQRFFDQVMDVQTFQVYVGRAVDELETFLRSKSVFSFEKKMSFLTKFVFSALIDADRTNTCLFEEQQTTVHFINSQSLWSVYYDRLMLEIQSFANDTKINKLRNYLSEQCEDFAAKSSGIYTLSIPTGGGKTLTSLRYALKHAKLHHKQRILYILPYTTIIEQNAATVRDILQDPANILEHHSNVIIDEKDDEQKDGVTDALTLSKDNWDSPIIFTTIVQFLNVFYAYGTRNIRRLHQLSNAVLIFDEVQKVPTHCISLFNEALNFLKTYARASIVLCTATQPALDFVEQKLDINSDGELVKQLPAIVEAFKRVNIVDNATEKSWSSEQLADFVFERMKHVDSVLVILNTKTVVKRLYELLKDQSLDIPIFHLSTAMCAAHRKDILEQMRDYLDQKKKVICISSQLVEAGVDISFSCVIRSLAGLDSIAQAAGRCNRHGERVIGDVYIIDHEEENLNHNSLKEIRIGKEVAKRILIDRKQRQVAHDDLLSPRSMNRYFQEFYEELKNDLNYSIDVQGSKKEMTELLFASRTTSSYYNSYRNEKKVAFPLVLPHSYGTAAKHFRVIDNQTTSVIVPYGDGSDIIAELSGGSTIDRLSQWLQRAQTYTVELFEYEKQQLMQNGGIISYDDKIFVLKDAAYNKSYGVDVQNDTVSGSLFG</sequence>
<keyword evidence="4" id="KW-0479">Metal-binding</keyword>
<evidence type="ECO:0000256" key="1">
    <source>
        <dbReference type="ARBA" id="ARBA00006847"/>
    </source>
</evidence>
<name>A0A6I4VST4_9BACL</name>
<keyword evidence="9" id="KW-0051">Antiviral defense</keyword>
<protein>
    <submittedName>
        <fullName evidence="13">CRISPR-associated helicase Cas3</fullName>
    </submittedName>
</protein>
<comment type="similarity">
    <text evidence="1">In the N-terminal section; belongs to the CRISPR-associated nuclease Cas3-HD family.</text>
</comment>
<dbReference type="EMBL" id="WUUL01000009">
    <property type="protein sequence ID" value="MXQ54799.1"/>
    <property type="molecule type" value="Genomic_DNA"/>
</dbReference>
<comment type="caution">
    <text evidence="13">The sequence shown here is derived from an EMBL/GenBank/DDBJ whole genome shotgun (WGS) entry which is preliminary data.</text>
</comment>
<dbReference type="Gene3D" id="3.40.50.300">
    <property type="entry name" value="P-loop containing nucleotide triphosphate hydrolases"/>
    <property type="match status" value="2"/>
</dbReference>
<evidence type="ECO:0000256" key="6">
    <source>
        <dbReference type="ARBA" id="ARBA00022801"/>
    </source>
</evidence>
<keyword evidence="3" id="KW-0540">Nuclease</keyword>
<reference evidence="13 14" key="1">
    <citation type="submission" date="2019-12" db="EMBL/GenBank/DDBJ databases">
        <title>Whole-genome analyses of novel actinobacteria.</title>
        <authorList>
            <person name="Sahin N."/>
            <person name="Saygin H."/>
        </authorList>
    </citation>
    <scope>NUCLEOTIDE SEQUENCE [LARGE SCALE GENOMIC DNA]</scope>
    <source>
        <strain evidence="13 14">KC615</strain>
    </source>
</reference>
<evidence type="ECO:0000256" key="8">
    <source>
        <dbReference type="ARBA" id="ARBA00022840"/>
    </source>
</evidence>
<keyword evidence="8" id="KW-0067">ATP-binding</keyword>
<dbReference type="RefSeq" id="WP_160802146.1">
    <property type="nucleotide sequence ID" value="NZ_WUUL01000009.1"/>
</dbReference>
<dbReference type="PROSITE" id="PS51643">
    <property type="entry name" value="HD_CAS3"/>
    <property type="match status" value="1"/>
</dbReference>
<dbReference type="InterPro" id="IPR001650">
    <property type="entry name" value="Helicase_C-like"/>
</dbReference>
<feature type="domain" description="HD Cas3-type" evidence="12">
    <location>
        <begin position="10"/>
        <end position="201"/>
    </location>
</feature>
<comment type="similarity">
    <text evidence="2">In the central section; belongs to the CRISPR-associated helicase Cas3 family.</text>
</comment>
<dbReference type="PROSITE" id="PS51192">
    <property type="entry name" value="HELICASE_ATP_BIND_1"/>
    <property type="match status" value="1"/>
</dbReference>
<keyword evidence="14" id="KW-1185">Reference proteome</keyword>
<dbReference type="Pfam" id="PF00270">
    <property type="entry name" value="DEAD"/>
    <property type="match status" value="1"/>
</dbReference>
<dbReference type="GO" id="GO:0003676">
    <property type="term" value="F:nucleic acid binding"/>
    <property type="evidence" value="ECO:0007669"/>
    <property type="project" value="InterPro"/>
</dbReference>
<dbReference type="NCBIfam" id="TIGR01596">
    <property type="entry name" value="cas3_HD"/>
    <property type="match status" value="1"/>
</dbReference>
<dbReference type="InterPro" id="IPR011545">
    <property type="entry name" value="DEAD/DEAH_box_helicase_dom"/>
</dbReference>
<dbReference type="GO" id="GO:0004386">
    <property type="term" value="F:helicase activity"/>
    <property type="evidence" value="ECO:0007669"/>
    <property type="project" value="UniProtKB-KW"/>
</dbReference>
<gene>
    <name evidence="13" type="primary">cas3</name>
    <name evidence="13" type="ORF">GSM42_13965</name>
</gene>
<evidence type="ECO:0000256" key="5">
    <source>
        <dbReference type="ARBA" id="ARBA00022741"/>
    </source>
</evidence>
<dbReference type="GO" id="GO:0005524">
    <property type="term" value="F:ATP binding"/>
    <property type="evidence" value="ECO:0007669"/>
    <property type="project" value="UniProtKB-KW"/>
</dbReference>
<dbReference type="Proteomes" id="UP000430692">
    <property type="component" value="Unassembled WGS sequence"/>
</dbReference>
<feature type="domain" description="Helicase C-terminal" evidence="11">
    <location>
        <begin position="469"/>
        <end position="632"/>
    </location>
</feature>
<evidence type="ECO:0000313" key="13">
    <source>
        <dbReference type="EMBL" id="MXQ54799.1"/>
    </source>
</evidence>
<keyword evidence="5" id="KW-0547">Nucleotide-binding</keyword>
<dbReference type="NCBIfam" id="TIGR01587">
    <property type="entry name" value="cas3_core"/>
    <property type="match status" value="1"/>
</dbReference>
<dbReference type="SMART" id="SM00490">
    <property type="entry name" value="HELICc"/>
    <property type="match status" value="1"/>
</dbReference>
<dbReference type="InterPro" id="IPR006674">
    <property type="entry name" value="HD_domain"/>
</dbReference>
<dbReference type="Pfam" id="PF01966">
    <property type="entry name" value="HD"/>
    <property type="match status" value="1"/>
</dbReference>
<dbReference type="GO" id="GO:0016787">
    <property type="term" value="F:hydrolase activity"/>
    <property type="evidence" value="ECO:0007669"/>
    <property type="project" value="UniProtKB-KW"/>
</dbReference>
<evidence type="ECO:0000259" key="12">
    <source>
        <dbReference type="PROSITE" id="PS51643"/>
    </source>
</evidence>
<keyword evidence="7" id="KW-0347">Helicase</keyword>
<dbReference type="GO" id="GO:0004518">
    <property type="term" value="F:nuclease activity"/>
    <property type="evidence" value="ECO:0007669"/>
    <property type="project" value="UniProtKB-KW"/>
</dbReference>
<dbReference type="CDD" id="cd09641">
    <property type="entry name" value="Cas3''_I"/>
    <property type="match status" value="1"/>
</dbReference>
<dbReference type="CDD" id="cd17930">
    <property type="entry name" value="DEXHc_cas3"/>
    <property type="match status" value="1"/>
</dbReference>
<evidence type="ECO:0000313" key="14">
    <source>
        <dbReference type="Proteomes" id="UP000430692"/>
    </source>
</evidence>
<dbReference type="InterPro" id="IPR054712">
    <property type="entry name" value="Cas3-like_dom"/>
</dbReference>
<evidence type="ECO:0000256" key="3">
    <source>
        <dbReference type="ARBA" id="ARBA00022722"/>
    </source>
</evidence>
<accession>A0A6I4VST4</accession>
<evidence type="ECO:0000256" key="4">
    <source>
        <dbReference type="ARBA" id="ARBA00022723"/>
    </source>
</evidence>
<dbReference type="SMART" id="SM00487">
    <property type="entry name" value="DEXDc"/>
    <property type="match status" value="1"/>
</dbReference>
<evidence type="ECO:0000256" key="2">
    <source>
        <dbReference type="ARBA" id="ARBA00009046"/>
    </source>
</evidence>
<dbReference type="AlphaFoldDB" id="A0A6I4VST4"/>
<dbReference type="Gene3D" id="1.10.3210.30">
    <property type="match status" value="1"/>
</dbReference>
<dbReference type="SUPFAM" id="SSF109604">
    <property type="entry name" value="HD-domain/PDEase-like"/>
    <property type="match status" value="1"/>
</dbReference>
<dbReference type="InterPro" id="IPR006483">
    <property type="entry name" value="CRISPR-assoc_Cas3_HD"/>
</dbReference>
<dbReference type="InterPro" id="IPR027417">
    <property type="entry name" value="P-loop_NTPase"/>
</dbReference>
<evidence type="ECO:0000256" key="7">
    <source>
        <dbReference type="ARBA" id="ARBA00022806"/>
    </source>
</evidence>
<dbReference type="InterPro" id="IPR038257">
    <property type="entry name" value="CRISPR-assoc_Cas3_HD_sf"/>
</dbReference>
<dbReference type="SUPFAM" id="SSF52540">
    <property type="entry name" value="P-loop containing nucleoside triphosphate hydrolases"/>
    <property type="match status" value="1"/>
</dbReference>
<dbReference type="PROSITE" id="PS51194">
    <property type="entry name" value="HELICASE_CTER"/>
    <property type="match status" value="1"/>
</dbReference>